<keyword evidence="2" id="KW-1185">Reference proteome</keyword>
<organism evidence="1 2">
    <name type="scientific">Lepraria finkii</name>
    <dbReference type="NCBI Taxonomy" id="1340010"/>
    <lineage>
        <taxon>Eukaryota</taxon>
        <taxon>Fungi</taxon>
        <taxon>Dikarya</taxon>
        <taxon>Ascomycota</taxon>
        <taxon>Pezizomycotina</taxon>
        <taxon>Lecanoromycetes</taxon>
        <taxon>OSLEUM clade</taxon>
        <taxon>Lecanoromycetidae</taxon>
        <taxon>Lecanorales</taxon>
        <taxon>Lecanorineae</taxon>
        <taxon>Stereocaulaceae</taxon>
        <taxon>Lepraria</taxon>
    </lineage>
</organism>
<proteinExistence type="predicted"/>
<evidence type="ECO:0000313" key="2">
    <source>
        <dbReference type="Proteomes" id="UP001590951"/>
    </source>
</evidence>
<dbReference type="EMBL" id="JBHFEH010000127">
    <property type="protein sequence ID" value="KAL2045958.1"/>
    <property type="molecule type" value="Genomic_DNA"/>
</dbReference>
<gene>
    <name evidence="1" type="ORF">ABVK25_011910</name>
</gene>
<sequence>MELKCRVRTDGTYRWHSPTPSSAIIPPTLLTCLESRAQARKVYRQLSFGIRINFSVDTLYFRLAAELTVDVEEELLKTLQIDPSFKWLRFFALWRDLWHQIGLAEGRFQLLQALPELEELIIISDDDGLSPEEYMIRWNEGSEMRFLDSPGYDALPP</sequence>
<protein>
    <submittedName>
        <fullName evidence="1">Uncharacterized protein</fullName>
    </submittedName>
</protein>
<accession>A0ABR4AJK8</accession>
<reference evidence="1 2" key="1">
    <citation type="submission" date="2024-09" db="EMBL/GenBank/DDBJ databases">
        <title>Rethinking Asexuality: The Enigmatic Case of Functional Sexual Genes in Lepraria (Stereocaulaceae).</title>
        <authorList>
            <person name="Doellman M."/>
            <person name="Sun Y."/>
            <person name="Barcenas-Pena A."/>
            <person name="Lumbsch H.T."/>
            <person name="Grewe F."/>
        </authorList>
    </citation>
    <scope>NUCLEOTIDE SEQUENCE [LARGE SCALE GENOMIC DNA]</scope>
    <source>
        <strain evidence="1 2">Grewe 0041</strain>
    </source>
</reference>
<comment type="caution">
    <text evidence="1">The sequence shown here is derived from an EMBL/GenBank/DDBJ whole genome shotgun (WGS) entry which is preliminary data.</text>
</comment>
<dbReference type="Proteomes" id="UP001590951">
    <property type="component" value="Unassembled WGS sequence"/>
</dbReference>
<evidence type="ECO:0000313" key="1">
    <source>
        <dbReference type="EMBL" id="KAL2045958.1"/>
    </source>
</evidence>
<name>A0ABR4AJK8_9LECA</name>